<dbReference type="GO" id="GO:0004751">
    <property type="term" value="F:ribose-5-phosphate isomerase activity"/>
    <property type="evidence" value="ECO:0007669"/>
    <property type="project" value="UniProtKB-UniRule"/>
</dbReference>
<dbReference type="PANTHER" id="PTHR11934:SF0">
    <property type="entry name" value="RIBOSE-5-PHOSPHATE ISOMERASE"/>
    <property type="match status" value="1"/>
</dbReference>
<dbReference type="Gene3D" id="3.40.50.1360">
    <property type="match status" value="1"/>
</dbReference>
<evidence type="ECO:0000256" key="2">
    <source>
        <dbReference type="NCBIfam" id="TIGR00021"/>
    </source>
</evidence>
<dbReference type="EC" id="5.3.1.6" evidence="2"/>
<dbReference type="Gene3D" id="3.30.70.260">
    <property type="match status" value="1"/>
</dbReference>
<dbReference type="InterPro" id="IPR037171">
    <property type="entry name" value="NagB/RpiA_transferase-like"/>
</dbReference>
<dbReference type="SUPFAM" id="SSF75445">
    <property type="entry name" value="D-ribose-5-phosphate isomerase (RpiA), lid domain"/>
    <property type="match status" value="1"/>
</dbReference>
<dbReference type="EMBL" id="QOPD01000001">
    <property type="protein sequence ID" value="RCL39199.1"/>
    <property type="molecule type" value="Genomic_DNA"/>
</dbReference>
<dbReference type="GO" id="GO:0006014">
    <property type="term" value="P:D-ribose metabolic process"/>
    <property type="evidence" value="ECO:0007669"/>
    <property type="project" value="TreeGrafter"/>
</dbReference>
<proteinExistence type="predicted"/>
<dbReference type="PANTHER" id="PTHR11934">
    <property type="entry name" value="RIBOSE-5-PHOSPHATE ISOMERASE"/>
    <property type="match status" value="1"/>
</dbReference>
<dbReference type="Pfam" id="PF06026">
    <property type="entry name" value="Rib_5-P_isom_A"/>
    <property type="match status" value="1"/>
</dbReference>
<keyword evidence="1 3" id="KW-0413">Isomerase</keyword>
<protein>
    <recommendedName>
        <fullName evidence="2">Ribose 5-phosphate isomerase A</fullName>
        <ecNumber evidence="2">5.3.1.6</ecNumber>
    </recommendedName>
</protein>
<dbReference type="AlphaFoldDB" id="A0A368BPE9"/>
<name>A0A368BPE9_9GAMM</name>
<dbReference type="InterPro" id="IPR004788">
    <property type="entry name" value="Ribose5P_isomerase_type_A"/>
</dbReference>
<evidence type="ECO:0000313" key="3">
    <source>
        <dbReference type="EMBL" id="RCL39199.1"/>
    </source>
</evidence>
<organism evidence="3 4">
    <name type="scientific">SAR86 cluster bacterium</name>
    <dbReference type="NCBI Taxonomy" id="2030880"/>
    <lineage>
        <taxon>Bacteria</taxon>
        <taxon>Pseudomonadati</taxon>
        <taxon>Pseudomonadota</taxon>
        <taxon>Gammaproteobacteria</taxon>
        <taxon>SAR86 cluster</taxon>
    </lineage>
</organism>
<dbReference type="NCBIfam" id="TIGR00021">
    <property type="entry name" value="rpiA"/>
    <property type="match status" value="1"/>
</dbReference>
<dbReference type="SUPFAM" id="SSF100950">
    <property type="entry name" value="NagB/RpiA/CoA transferase-like"/>
    <property type="match status" value="1"/>
</dbReference>
<evidence type="ECO:0000313" key="4">
    <source>
        <dbReference type="Proteomes" id="UP000252147"/>
    </source>
</evidence>
<dbReference type="Proteomes" id="UP000252147">
    <property type="component" value="Unassembled WGS sequence"/>
</dbReference>
<comment type="caution">
    <text evidence="3">The sequence shown here is derived from an EMBL/GenBank/DDBJ whole genome shotgun (WGS) entry which is preliminary data.</text>
</comment>
<accession>A0A368BPE9</accession>
<sequence>MNKKLNAAEGAYNKILNICSGDIVIGIGTGSTTDIFTQTFLPKLKNRITKIYSSSHRSTKLLDSLGFAVVESLPTTQCIDIYVDGADEIDIDLNLIKGGGGAHYREKMLTKASSYFLCIADDSKRVNALGAFGIPVEIRAERLDFVKKELLGHFPEFSQRDALSDNGNVLADLRGKILEEPIKFEKIVNGIEGVVEVGIFAVDRPNLAIIGLENGYELMESSMA</sequence>
<gene>
    <name evidence="3" type="primary">rpiA</name>
    <name evidence="3" type="ORF">DBW97_00290</name>
</gene>
<dbReference type="GO" id="GO:0005829">
    <property type="term" value="C:cytosol"/>
    <property type="evidence" value="ECO:0007669"/>
    <property type="project" value="TreeGrafter"/>
</dbReference>
<dbReference type="GO" id="GO:0009052">
    <property type="term" value="P:pentose-phosphate shunt, non-oxidative branch"/>
    <property type="evidence" value="ECO:0007669"/>
    <property type="project" value="InterPro"/>
</dbReference>
<evidence type="ECO:0000256" key="1">
    <source>
        <dbReference type="ARBA" id="ARBA00023235"/>
    </source>
</evidence>
<reference evidence="3 4" key="1">
    <citation type="journal article" date="2018" name="Microbiome">
        <title>Fine metagenomic profile of the Mediterranean stratified and mixed water columns revealed by assembly and recruitment.</title>
        <authorList>
            <person name="Haro-Moreno J.M."/>
            <person name="Lopez-Perez M."/>
            <person name="De La Torre J.R."/>
            <person name="Picazo A."/>
            <person name="Camacho A."/>
            <person name="Rodriguez-Valera F."/>
        </authorList>
    </citation>
    <scope>NUCLEOTIDE SEQUENCE [LARGE SCALE GENOMIC DNA]</scope>
    <source>
        <strain evidence="3">MED-G83</strain>
    </source>
</reference>